<proteinExistence type="predicted"/>
<protein>
    <submittedName>
        <fullName evidence="7">Putative PEP-CTERM system TPR-repeat lipoprotein</fullName>
    </submittedName>
</protein>
<feature type="domain" description="Peptidase A2" evidence="6">
    <location>
        <begin position="269"/>
        <end position="304"/>
    </location>
</feature>
<keyword evidence="8" id="KW-1185">Reference proteome</keyword>
<dbReference type="InterPro" id="IPR011990">
    <property type="entry name" value="TPR-like_helical_dom_sf"/>
</dbReference>
<dbReference type="GO" id="GO:0004190">
    <property type="term" value="F:aspartic-type endopeptidase activity"/>
    <property type="evidence" value="ECO:0007669"/>
    <property type="project" value="InterPro"/>
</dbReference>
<keyword evidence="7" id="KW-0449">Lipoprotein</keyword>
<dbReference type="InterPro" id="IPR006311">
    <property type="entry name" value="TAT_signal"/>
</dbReference>
<keyword evidence="1" id="KW-0677">Repeat</keyword>
<dbReference type="InterPro" id="IPR019734">
    <property type="entry name" value="TPR_rpt"/>
</dbReference>
<evidence type="ECO:0000256" key="5">
    <source>
        <dbReference type="SAM" id="SignalP"/>
    </source>
</evidence>
<dbReference type="CDD" id="cd05483">
    <property type="entry name" value="retropepsin_like_bacteria"/>
    <property type="match status" value="1"/>
</dbReference>
<feature type="signal peptide" evidence="5">
    <location>
        <begin position="1"/>
        <end position="29"/>
    </location>
</feature>
<evidence type="ECO:0000256" key="3">
    <source>
        <dbReference type="ARBA" id="ARBA00022803"/>
    </source>
</evidence>
<reference evidence="7 8" key="1">
    <citation type="journal article" date="2016" name="Genome Announc.">
        <title>First Complete Genome Sequence of a Subdivision 6 Acidobacterium Strain.</title>
        <authorList>
            <person name="Huang S."/>
            <person name="Vieira S."/>
            <person name="Bunk B."/>
            <person name="Riedel T."/>
            <person name="Sproer C."/>
            <person name="Overmann J."/>
        </authorList>
    </citation>
    <scope>NUCLEOTIDE SEQUENCE [LARGE SCALE GENOMIC DNA]</scope>
    <source>
        <strain evidence="8">DSM 100886 HEG_-6_39</strain>
    </source>
</reference>
<dbReference type="KEGG" id="abac:LuPra_04674"/>
<dbReference type="Pfam" id="PF13975">
    <property type="entry name" value="gag-asp_proteas"/>
    <property type="match status" value="1"/>
</dbReference>
<dbReference type="Gene3D" id="2.40.70.10">
    <property type="entry name" value="Acid Proteases"/>
    <property type="match status" value="2"/>
</dbReference>
<dbReference type="InterPro" id="IPR001995">
    <property type="entry name" value="Peptidase_A2_cat"/>
</dbReference>
<dbReference type="InterPro" id="IPR034122">
    <property type="entry name" value="Retropepsin-like_bacterial"/>
</dbReference>
<accession>A0A143PUE1</accession>
<dbReference type="Proteomes" id="UP000076079">
    <property type="component" value="Chromosome"/>
</dbReference>
<dbReference type="InterPro" id="IPR050498">
    <property type="entry name" value="Ycf3"/>
</dbReference>
<dbReference type="Pfam" id="PF14559">
    <property type="entry name" value="TPR_19"/>
    <property type="match status" value="1"/>
</dbReference>
<dbReference type="SUPFAM" id="SSF50630">
    <property type="entry name" value="Acid proteases"/>
    <property type="match status" value="1"/>
</dbReference>
<dbReference type="GO" id="GO:0006508">
    <property type="term" value="P:proteolysis"/>
    <property type="evidence" value="ECO:0007669"/>
    <property type="project" value="InterPro"/>
</dbReference>
<feature type="repeat" description="TPR" evidence="4">
    <location>
        <begin position="41"/>
        <end position="74"/>
    </location>
</feature>
<evidence type="ECO:0000256" key="2">
    <source>
        <dbReference type="ARBA" id="ARBA00022801"/>
    </source>
</evidence>
<dbReference type="EMBL" id="CP015136">
    <property type="protein sequence ID" value="AMY11424.1"/>
    <property type="molecule type" value="Genomic_DNA"/>
</dbReference>
<dbReference type="PROSITE" id="PS50175">
    <property type="entry name" value="ASP_PROT_RETROV"/>
    <property type="match status" value="1"/>
</dbReference>
<reference evidence="8" key="2">
    <citation type="submission" date="2016-04" db="EMBL/GenBank/DDBJ databases">
        <title>First Complete Genome Sequence of a Subdivision 6 Acidobacterium.</title>
        <authorList>
            <person name="Huang S."/>
            <person name="Vieira S."/>
            <person name="Bunk B."/>
            <person name="Riedel T."/>
            <person name="Sproeer C."/>
            <person name="Overmann J."/>
        </authorList>
    </citation>
    <scope>NUCLEOTIDE SEQUENCE [LARGE SCALE GENOMIC DNA]</scope>
    <source>
        <strain evidence="8">DSM 100886 HEG_-6_39</strain>
    </source>
</reference>
<dbReference type="PROSITE" id="PS51318">
    <property type="entry name" value="TAT"/>
    <property type="match status" value="1"/>
</dbReference>
<dbReference type="SMART" id="SM00028">
    <property type="entry name" value="TPR"/>
    <property type="match status" value="4"/>
</dbReference>
<dbReference type="Gene3D" id="1.25.40.10">
    <property type="entry name" value="Tetratricopeptide repeat domain"/>
    <property type="match status" value="1"/>
</dbReference>
<dbReference type="PANTHER" id="PTHR44858">
    <property type="entry name" value="TETRATRICOPEPTIDE REPEAT PROTEIN 6"/>
    <property type="match status" value="1"/>
</dbReference>
<dbReference type="PROSITE" id="PS50005">
    <property type="entry name" value="TPR"/>
    <property type="match status" value="1"/>
</dbReference>
<keyword evidence="2" id="KW-0378">Hydrolase</keyword>
<evidence type="ECO:0000256" key="1">
    <source>
        <dbReference type="ARBA" id="ARBA00022737"/>
    </source>
</evidence>
<keyword evidence="5" id="KW-0732">Signal</keyword>
<evidence type="ECO:0000259" key="6">
    <source>
        <dbReference type="PROSITE" id="PS50175"/>
    </source>
</evidence>
<name>A0A143PUE1_LUTPR</name>
<evidence type="ECO:0000313" key="8">
    <source>
        <dbReference type="Proteomes" id="UP000076079"/>
    </source>
</evidence>
<dbReference type="STRING" id="1855912.LuPra_04674"/>
<sequence precursor="true">MSRLVHPLFTLRPRLLAGIAAASAAVAMATVVPQAGTPLTAQAEFTRGTQLFADAKYREAVQALVRAREYDPELKTQVTRLVVRSLLRVGDFGRAEQEASSLVTSSVGTEDLSLHAETLWSTGHFEEAHARYTTALTLDARYPAALHGIARVLDARGKTADALVAVERAIEGDPEVAEYHHTRAYLLERLGHYDVAADELERYLRLLPEKGFKDQIRLARARMKFLRHFGERTPLSMGEDVVTQVHVIPFREEREKLFVKARINGRINTDLVLDTGAEMTVLSEDAAQRAQVYSVAETLSAGVGDVGLRRLKLARINKLEIGTLTIEHVPTMIKDPPLKKFPTADIDAFSPLAVGLSMRVDYEKKQVIVARTLPKAEGTATMEAPLWMHRLATVRGRLNGDRPAAFVIDTGGQAISISRTAAIGLEQLGRFRRIPLKVYGSSGWDRDAFLLPGVDLEVDDVRMAQTSLVVLNLRAPSVLLGYELGGILGHKFLSKYRVSLDIDEGLMRLDD</sequence>
<organism evidence="7 8">
    <name type="scientific">Luteitalea pratensis</name>
    <dbReference type="NCBI Taxonomy" id="1855912"/>
    <lineage>
        <taxon>Bacteria</taxon>
        <taxon>Pseudomonadati</taxon>
        <taxon>Acidobacteriota</taxon>
        <taxon>Vicinamibacteria</taxon>
        <taxon>Vicinamibacterales</taxon>
        <taxon>Vicinamibacteraceae</taxon>
        <taxon>Luteitalea</taxon>
    </lineage>
</organism>
<gene>
    <name evidence="7" type="ORF">LuPra_04674</name>
</gene>
<evidence type="ECO:0000256" key="4">
    <source>
        <dbReference type="PROSITE-ProRule" id="PRU00339"/>
    </source>
</evidence>
<dbReference type="Pfam" id="PF13650">
    <property type="entry name" value="Asp_protease_2"/>
    <property type="match status" value="1"/>
</dbReference>
<dbReference type="AlphaFoldDB" id="A0A143PUE1"/>
<dbReference type="SUPFAM" id="SSF48452">
    <property type="entry name" value="TPR-like"/>
    <property type="match status" value="1"/>
</dbReference>
<evidence type="ECO:0000313" key="7">
    <source>
        <dbReference type="EMBL" id="AMY11424.1"/>
    </source>
</evidence>
<dbReference type="InterPro" id="IPR021109">
    <property type="entry name" value="Peptidase_aspartic_dom_sf"/>
</dbReference>
<keyword evidence="3 4" id="KW-0802">TPR repeat</keyword>
<dbReference type="PANTHER" id="PTHR44858:SF1">
    <property type="entry name" value="UDP-N-ACETYLGLUCOSAMINE--PEPTIDE N-ACETYLGLUCOSAMINYLTRANSFERASE SPINDLY-RELATED"/>
    <property type="match status" value="1"/>
</dbReference>
<feature type="chain" id="PRO_5007511974" evidence="5">
    <location>
        <begin position="30"/>
        <end position="511"/>
    </location>
</feature>
<dbReference type="OrthoDB" id="198130at2"/>
<dbReference type="RefSeq" id="WP_157899570.1">
    <property type="nucleotide sequence ID" value="NZ_CP015136.1"/>
</dbReference>